<feature type="region of interest" description="Disordered" evidence="4">
    <location>
        <begin position="164"/>
        <end position="221"/>
    </location>
</feature>
<sequence>MPKVTKVGKFRSKAAAKPASNLSSDAALSQQDRKKDGNSDLDDGNLSRGQRKRLAKREQYLKREKMVLSSLRVKRLEEQKNRIDGLDAIREALPSSKNLQEKPPSEGEDKGDNDNSVQCNTNKSKKDLAGREVTQMNLVLQHPSFQSDPYSTIREHLLNTLAAQAEEQTVEDKKRRHEEKEKAAEKKTLKKERLREAKFSKPKNKRAGSTLNAVKKTRRGR</sequence>
<evidence type="ECO:0000256" key="4">
    <source>
        <dbReference type="SAM" id="MobiDB-lite"/>
    </source>
</evidence>
<feature type="compositionally biased region" description="Basic and acidic residues" evidence="4">
    <location>
        <begin position="99"/>
        <end position="113"/>
    </location>
</feature>
<dbReference type="GO" id="GO:0030688">
    <property type="term" value="C:preribosome, small subunit precursor"/>
    <property type="evidence" value="ECO:0007669"/>
    <property type="project" value="InterPro"/>
</dbReference>
<comment type="subcellular location">
    <subcellularLocation>
        <location evidence="1">Nucleus</location>
        <location evidence="1">Nucleolus</location>
    </subcellularLocation>
</comment>
<dbReference type="PANTHER" id="PTHR31109:SF2">
    <property type="entry name" value="RIBOSOME BIOGENESIS PROTEIN SLX9 HOMOLOG"/>
    <property type="match status" value="1"/>
</dbReference>
<accession>A0A7S4RG06</accession>
<feature type="compositionally biased region" description="Basic residues" evidence="4">
    <location>
        <begin position="1"/>
        <end position="14"/>
    </location>
</feature>
<feature type="region of interest" description="Disordered" evidence="4">
    <location>
        <begin position="79"/>
        <end position="130"/>
    </location>
</feature>
<dbReference type="Pfam" id="PF15341">
    <property type="entry name" value="SLX9"/>
    <property type="match status" value="1"/>
</dbReference>
<dbReference type="EMBL" id="HBNS01021818">
    <property type="protein sequence ID" value="CAE4611795.1"/>
    <property type="molecule type" value="Transcribed_RNA"/>
</dbReference>
<protein>
    <submittedName>
        <fullName evidence="5">Uncharacterized protein</fullName>
    </submittedName>
</protein>
<dbReference type="GO" id="GO:0030686">
    <property type="term" value="C:90S preribosome"/>
    <property type="evidence" value="ECO:0007669"/>
    <property type="project" value="InterPro"/>
</dbReference>
<feature type="region of interest" description="Disordered" evidence="4">
    <location>
        <begin position="1"/>
        <end position="58"/>
    </location>
</feature>
<feature type="compositionally biased region" description="Basic and acidic residues" evidence="4">
    <location>
        <begin position="170"/>
        <end position="199"/>
    </location>
</feature>
<organism evidence="5">
    <name type="scientific">Ditylum brightwellii</name>
    <dbReference type="NCBI Taxonomy" id="49249"/>
    <lineage>
        <taxon>Eukaryota</taxon>
        <taxon>Sar</taxon>
        <taxon>Stramenopiles</taxon>
        <taxon>Ochrophyta</taxon>
        <taxon>Bacillariophyta</taxon>
        <taxon>Mediophyceae</taxon>
        <taxon>Lithodesmiophycidae</taxon>
        <taxon>Lithodesmiales</taxon>
        <taxon>Lithodesmiaceae</taxon>
        <taxon>Ditylum</taxon>
    </lineage>
</organism>
<evidence type="ECO:0000256" key="1">
    <source>
        <dbReference type="ARBA" id="ARBA00004604"/>
    </source>
</evidence>
<keyword evidence="3" id="KW-0539">Nucleus</keyword>
<reference evidence="5" key="1">
    <citation type="submission" date="2021-01" db="EMBL/GenBank/DDBJ databases">
        <authorList>
            <person name="Corre E."/>
            <person name="Pelletier E."/>
            <person name="Niang G."/>
            <person name="Scheremetjew M."/>
            <person name="Finn R."/>
            <person name="Kale V."/>
            <person name="Holt S."/>
            <person name="Cochrane G."/>
            <person name="Meng A."/>
            <person name="Brown T."/>
            <person name="Cohen L."/>
        </authorList>
    </citation>
    <scope>NUCLEOTIDE SEQUENCE</scope>
    <source>
        <strain evidence="5">GSO104</strain>
    </source>
</reference>
<dbReference type="GO" id="GO:0000462">
    <property type="term" value="P:maturation of SSU-rRNA from tricistronic rRNA transcript (SSU-rRNA, 5.8S rRNA, LSU-rRNA)"/>
    <property type="evidence" value="ECO:0007669"/>
    <property type="project" value="InterPro"/>
</dbReference>
<gene>
    <name evidence="5" type="ORF">DBRI00130_LOCUS17285</name>
</gene>
<dbReference type="PANTHER" id="PTHR31109">
    <property type="entry name" value="PROTEIN FAM207A"/>
    <property type="match status" value="1"/>
</dbReference>
<name>A0A7S4RG06_9STRA</name>
<dbReference type="InterPro" id="IPR028160">
    <property type="entry name" value="Slx9-like"/>
</dbReference>
<evidence type="ECO:0000313" key="5">
    <source>
        <dbReference type="EMBL" id="CAE4611795.1"/>
    </source>
</evidence>
<proteinExistence type="inferred from homology"/>
<evidence type="ECO:0000256" key="2">
    <source>
        <dbReference type="ARBA" id="ARBA00011022"/>
    </source>
</evidence>
<evidence type="ECO:0000256" key="3">
    <source>
        <dbReference type="ARBA" id="ARBA00023242"/>
    </source>
</evidence>
<dbReference type="GO" id="GO:0005730">
    <property type="term" value="C:nucleolus"/>
    <property type="evidence" value="ECO:0007669"/>
    <property type="project" value="UniProtKB-SubCell"/>
</dbReference>
<feature type="compositionally biased region" description="Basic and acidic residues" evidence="4">
    <location>
        <begin position="79"/>
        <end position="90"/>
    </location>
</feature>
<feature type="compositionally biased region" description="Polar residues" evidence="4">
    <location>
        <begin position="20"/>
        <end position="30"/>
    </location>
</feature>
<comment type="similarity">
    <text evidence="2">Belongs to the SLX9 family.</text>
</comment>
<dbReference type="AlphaFoldDB" id="A0A7S4RG06"/>